<comment type="cofactor">
    <cofactor evidence="8">
        <name>Mg(2+)</name>
        <dbReference type="ChEBI" id="CHEBI:18420"/>
    </cofactor>
</comment>
<evidence type="ECO:0000256" key="4">
    <source>
        <dbReference type="ARBA" id="ARBA00022695"/>
    </source>
</evidence>
<feature type="binding site" evidence="8">
    <location>
        <position position="486"/>
    </location>
    <ligand>
        <name>Mg(2+)</name>
        <dbReference type="ChEBI" id="CHEBI:18420"/>
    </ligand>
</feature>
<dbReference type="InterPro" id="IPR036612">
    <property type="entry name" value="KH_dom_type_1_sf"/>
</dbReference>
<dbReference type="InterPro" id="IPR015848">
    <property type="entry name" value="PNPase_PH_RNA-bd_bac/org-type"/>
</dbReference>
<gene>
    <name evidence="8" type="primary">pnp</name>
    <name evidence="10" type="ORF">A3F35_01770</name>
</gene>
<dbReference type="Pfam" id="PF03726">
    <property type="entry name" value="PNPase"/>
    <property type="match status" value="1"/>
</dbReference>
<dbReference type="GO" id="GO:0003723">
    <property type="term" value="F:RNA binding"/>
    <property type="evidence" value="ECO:0007669"/>
    <property type="project" value="UniProtKB-UniRule"/>
</dbReference>
<dbReference type="NCBIfam" id="TIGR03591">
    <property type="entry name" value="polynuc_phos"/>
    <property type="match status" value="1"/>
</dbReference>
<dbReference type="InterPro" id="IPR036345">
    <property type="entry name" value="ExoRNase_PH_dom2_sf"/>
</dbReference>
<protein>
    <recommendedName>
        <fullName evidence="8">Polyribonucleotide nucleotidyltransferase</fullName>
        <ecNumber evidence="8">2.7.7.8</ecNumber>
    </recommendedName>
    <alternativeName>
        <fullName evidence="8">Polynucleotide phosphorylase</fullName>
        <shortName evidence="8">PNPase</shortName>
    </alternativeName>
</protein>
<keyword evidence="7 8" id="KW-0694">RNA-binding</keyword>
<dbReference type="GO" id="GO:0000175">
    <property type="term" value="F:3'-5'-RNA exonuclease activity"/>
    <property type="evidence" value="ECO:0007669"/>
    <property type="project" value="TreeGrafter"/>
</dbReference>
<evidence type="ECO:0000256" key="7">
    <source>
        <dbReference type="ARBA" id="ARBA00022884"/>
    </source>
</evidence>
<dbReference type="PROSITE" id="PS50126">
    <property type="entry name" value="S1"/>
    <property type="match status" value="1"/>
</dbReference>
<dbReference type="Gene3D" id="3.30.230.70">
    <property type="entry name" value="GHMP Kinase, N-terminal domain"/>
    <property type="match status" value="2"/>
</dbReference>
<accession>A0A1G1WS70</accession>
<evidence type="ECO:0000256" key="8">
    <source>
        <dbReference type="HAMAP-Rule" id="MF_01595"/>
    </source>
</evidence>
<evidence type="ECO:0000256" key="1">
    <source>
        <dbReference type="ARBA" id="ARBA00007404"/>
    </source>
</evidence>
<dbReference type="Pfam" id="PF03725">
    <property type="entry name" value="RNase_PH_C"/>
    <property type="match status" value="1"/>
</dbReference>
<proteinExistence type="inferred from homology"/>
<keyword evidence="4 8" id="KW-0548">Nucleotidyltransferase</keyword>
<dbReference type="InterPro" id="IPR012162">
    <property type="entry name" value="PNPase"/>
</dbReference>
<comment type="catalytic activity">
    <reaction evidence="8">
        <text>RNA(n+1) + phosphate = RNA(n) + a ribonucleoside 5'-diphosphate</text>
        <dbReference type="Rhea" id="RHEA:22096"/>
        <dbReference type="Rhea" id="RHEA-COMP:14527"/>
        <dbReference type="Rhea" id="RHEA-COMP:17342"/>
        <dbReference type="ChEBI" id="CHEBI:43474"/>
        <dbReference type="ChEBI" id="CHEBI:57930"/>
        <dbReference type="ChEBI" id="CHEBI:140395"/>
        <dbReference type="EC" id="2.7.7.8"/>
    </reaction>
</comment>
<dbReference type="GO" id="GO:0006396">
    <property type="term" value="P:RNA processing"/>
    <property type="evidence" value="ECO:0007669"/>
    <property type="project" value="InterPro"/>
</dbReference>
<dbReference type="Proteomes" id="UP000178068">
    <property type="component" value="Unassembled WGS sequence"/>
</dbReference>
<keyword evidence="3 8" id="KW-0808">Transferase</keyword>
<dbReference type="PIRSF" id="PIRSF005499">
    <property type="entry name" value="PNPase"/>
    <property type="match status" value="1"/>
</dbReference>
<reference evidence="10 11" key="1">
    <citation type="journal article" date="2016" name="Nat. Commun.">
        <title>Thousands of microbial genomes shed light on interconnected biogeochemical processes in an aquifer system.</title>
        <authorList>
            <person name="Anantharaman K."/>
            <person name="Brown C.T."/>
            <person name="Hug L.A."/>
            <person name="Sharon I."/>
            <person name="Castelle C.J."/>
            <person name="Probst A.J."/>
            <person name="Thomas B.C."/>
            <person name="Singh A."/>
            <person name="Wilkins M.J."/>
            <person name="Karaoz U."/>
            <person name="Brodie E.L."/>
            <person name="Williams K.H."/>
            <person name="Hubbard S.S."/>
            <person name="Banfield J.F."/>
        </authorList>
    </citation>
    <scope>NUCLEOTIDE SEQUENCE [LARGE SCALE GENOMIC DNA]</scope>
</reference>
<dbReference type="NCBIfam" id="NF008805">
    <property type="entry name" value="PRK11824.1"/>
    <property type="match status" value="1"/>
</dbReference>
<dbReference type="CDD" id="cd11363">
    <property type="entry name" value="RNase_PH_PNPase_1"/>
    <property type="match status" value="1"/>
</dbReference>
<evidence type="ECO:0000256" key="5">
    <source>
        <dbReference type="ARBA" id="ARBA00022723"/>
    </source>
</evidence>
<evidence type="ECO:0000256" key="2">
    <source>
        <dbReference type="ARBA" id="ARBA00022490"/>
    </source>
</evidence>
<dbReference type="PANTHER" id="PTHR11252">
    <property type="entry name" value="POLYRIBONUCLEOTIDE NUCLEOTIDYLTRANSFERASE"/>
    <property type="match status" value="1"/>
</dbReference>
<dbReference type="SUPFAM" id="SSF54211">
    <property type="entry name" value="Ribosomal protein S5 domain 2-like"/>
    <property type="match status" value="2"/>
</dbReference>
<dbReference type="GO" id="GO:0004654">
    <property type="term" value="F:polyribonucleotide nucleotidyltransferase activity"/>
    <property type="evidence" value="ECO:0007669"/>
    <property type="project" value="UniProtKB-UniRule"/>
</dbReference>
<evidence type="ECO:0000313" key="11">
    <source>
        <dbReference type="Proteomes" id="UP000178068"/>
    </source>
</evidence>
<evidence type="ECO:0000259" key="9">
    <source>
        <dbReference type="PROSITE" id="PS50126"/>
    </source>
</evidence>
<keyword evidence="5 8" id="KW-0479">Metal-binding</keyword>
<dbReference type="SMART" id="SM00322">
    <property type="entry name" value="KH"/>
    <property type="match status" value="1"/>
</dbReference>
<dbReference type="InterPro" id="IPR003029">
    <property type="entry name" value="S1_domain"/>
</dbReference>
<dbReference type="SUPFAM" id="SSF55666">
    <property type="entry name" value="Ribonuclease PH domain 2-like"/>
    <property type="match status" value="2"/>
</dbReference>
<evidence type="ECO:0000256" key="3">
    <source>
        <dbReference type="ARBA" id="ARBA00022679"/>
    </source>
</evidence>
<sequence>MNKVKKLVKKEISWGGRSLSLETGKIANQADRAIIARYGDTMLLATAVSAPPKEDLGYFPLAVDYEERFYAAGRISGSRFIKREGRPSEDAVLNGRLVDRSIRPLFPKDYFDEVQIILTILSYDQENDPDILALLATSVALSSSHIPWNGPVVGVKVGYKEGDFVLNPTKTDMETSELDLTVAFNKDKVVMIEAGAKEVSEDVMIEAIKFAQKHTKEIFALIGDFTDEIGQVKKDYEVKEIDAKVKADIVEAVKKGFKEKLFNPEKAAREDAAEEFKEELFGEFEGKLSKTEIAEIFDETVKRMVREAIVEEDKRPDGRKLKDVRAISSEVGLLPRTHGSALFTRGDTQVLTTATLASTSLEQVIDSMEGEGTKRFMHHYTFPPFSTGEVRRVGSAGRREIGHGALAEKALSAVIPAEDKFPYTIRLVSEVMSSSGSTSMGATCGSTLALMDAGVPIASPVSGIAMGLVTEGEKYKILTDIQALEDFYGDMDFKIAGTSKGITAIQLDVKIAGLTEKMVEETFAQAKDGRNFILGKMLETIAETRSEVSKYAPRVVVMHILPKKIGEVIGSGGKTINKIIEETGVAIDIEDDGTVMISGVDPAAIENAKKWIEGLTHEPKPGEEYEGTVKKVMEFGAFVEIMPGKEGLVHISKLAPYRVEDIHKEVKVGDRMKVRVSEIDSQGRLNLAKKF</sequence>
<comment type="similarity">
    <text evidence="1 8">Belongs to the polyribonucleotide nucleotidyltransferase family.</text>
</comment>
<dbReference type="InterPro" id="IPR020568">
    <property type="entry name" value="Ribosomal_Su5_D2-typ_SF"/>
</dbReference>
<dbReference type="STRING" id="1802603.A3F35_01770"/>
<dbReference type="Pfam" id="PF00575">
    <property type="entry name" value="S1"/>
    <property type="match status" value="1"/>
</dbReference>
<dbReference type="AlphaFoldDB" id="A0A1G1WS70"/>
<dbReference type="GO" id="GO:0005829">
    <property type="term" value="C:cytosol"/>
    <property type="evidence" value="ECO:0007669"/>
    <property type="project" value="TreeGrafter"/>
</dbReference>
<keyword evidence="6 8" id="KW-0460">Magnesium</keyword>
<comment type="caution">
    <text evidence="10">The sequence shown here is derived from an EMBL/GenBank/DDBJ whole genome shotgun (WGS) entry which is preliminary data.</text>
</comment>
<dbReference type="HAMAP" id="MF_01595">
    <property type="entry name" value="PNPase"/>
    <property type="match status" value="1"/>
</dbReference>
<dbReference type="InterPro" id="IPR012340">
    <property type="entry name" value="NA-bd_OB-fold"/>
</dbReference>
<dbReference type="CDD" id="cd02393">
    <property type="entry name" value="KH-I_PNPase"/>
    <property type="match status" value="1"/>
</dbReference>
<dbReference type="InterPro" id="IPR015847">
    <property type="entry name" value="ExoRNase_PH_dom2"/>
</dbReference>
<dbReference type="PANTHER" id="PTHR11252:SF0">
    <property type="entry name" value="POLYRIBONUCLEOTIDE NUCLEOTIDYLTRANSFERASE 1, MITOCHONDRIAL"/>
    <property type="match status" value="1"/>
</dbReference>
<dbReference type="GO" id="GO:0006402">
    <property type="term" value="P:mRNA catabolic process"/>
    <property type="evidence" value="ECO:0007669"/>
    <property type="project" value="UniProtKB-UniRule"/>
</dbReference>
<dbReference type="EMBL" id="MHCZ01000003">
    <property type="protein sequence ID" value="OGY30431.1"/>
    <property type="molecule type" value="Genomic_DNA"/>
</dbReference>
<keyword evidence="2 8" id="KW-0963">Cytoplasm</keyword>
<dbReference type="InterPro" id="IPR004087">
    <property type="entry name" value="KH_dom"/>
</dbReference>
<dbReference type="SUPFAM" id="SSF50249">
    <property type="entry name" value="Nucleic acid-binding proteins"/>
    <property type="match status" value="1"/>
</dbReference>
<evidence type="ECO:0000256" key="6">
    <source>
        <dbReference type="ARBA" id="ARBA00022842"/>
    </source>
</evidence>
<feature type="domain" description="S1 motif" evidence="9">
    <location>
        <begin position="622"/>
        <end position="690"/>
    </location>
</feature>
<name>A0A1G1WS70_9BACT</name>
<dbReference type="InterPro" id="IPR001247">
    <property type="entry name" value="ExoRNase_PH_dom1"/>
</dbReference>
<dbReference type="PROSITE" id="PS50084">
    <property type="entry name" value="KH_TYPE_1"/>
    <property type="match status" value="1"/>
</dbReference>
<dbReference type="FunFam" id="3.30.230.70:FF:000001">
    <property type="entry name" value="Polyribonucleotide nucleotidyltransferase"/>
    <property type="match status" value="1"/>
</dbReference>
<dbReference type="SUPFAM" id="SSF54791">
    <property type="entry name" value="Eukaryotic type KH-domain (KH-domain type I)"/>
    <property type="match status" value="1"/>
</dbReference>
<evidence type="ECO:0000313" key="10">
    <source>
        <dbReference type="EMBL" id="OGY30431.1"/>
    </source>
</evidence>
<dbReference type="Pfam" id="PF00013">
    <property type="entry name" value="KH_1"/>
    <property type="match status" value="1"/>
</dbReference>
<dbReference type="Gene3D" id="3.30.1370.10">
    <property type="entry name" value="K Homology domain, type 1"/>
    <property type="match status" value="1"/>
</dbReference>
<dbReference type="CDD" id="cd11364">
    <property type="entry name" value="RNase_PH_PNPase_2"/>
    <property type="match status" value="1"/>
</dbReference>
<dbReference type="FunFam" id="3.30.230.70:FF:000002">
    <property type="entry name" value="Polyribonucleotide nucleotidyltransferase"/>
    <property type="match status" value="1"/>
</dbReference>
<dbReference type="GO" id="GO:0000287">
    <property type="term" value="F:magnesium ion binding"/>
    <property type="evidence" value="ECO:0007669"/>
    <property type="project" value="UniProtKB-UniRule"/>
</dbReference>
<dbReference type="Gene3D" id="2.40.50.140">
    <property type="entry name" value="Nucleic acid-binding proteins"/>
    <property type="match status" value="1"/>
</dbReference>
<dbReference type="SMART" id="SM00316">
    <property type="entry name" value="S1"/>
    <property type="match status" value="1"/>
</dbReference>
<comment type="function">
    <text evidence="8">Involved in mRNA degradation. Catalyzes the phosphorolysis of single-stranded polyribonucleotides processively in the 3'- to 5'-direction.</text>
</comment>
<organism evidence="10 11">
    <name type="scientific">Candidatus Woykebacteria bacterium RIFCSPHIGHO2_12_FULL_45_10</name>
    <dbReference type="NCBI Taxonomy" id="1802603"/>
    <lineage>
        <taxon>Bacteria</taxon>
        <taxon>Candidatus Woykeibacteriota</taxon>
    </lineage>
</organism>
<dbReference type="Pfam" id="PF01138">
    <property type="entry name" value="RNase_PH"/>
    <property type="match status" value="2"/>
</dbReference>
<dbReference type="FunFam" id="3.30.1370.10:FF:000001">
    <property type="entry name" value="Polyribonucleotide nucleotidyltransferase"/>
    <property type="match status" value="1"/>
</dbReference>
<dbReference type="InterPro" id="IPR004088">
    <property type="entry name" value="KH_dom_type_1"/>
</dbReference>
<dbReference type="InterPro" id="IPR027408">
    <property type="entry name" value="PNPase/RNase_PH_dom_sf"/>
</dbReference>
<dbReference type="CDD" id="cd04472">
    <property type="entry name" value="S1_PNPase"/>
    <property type="match status" value="1"/>
</dbReference>
<comment type="subcellular location">
    <subcellularLocation>
        <location evidence="8">Cytoplasm</location>
    </subcellularLocation>
</comment>
<dbReference type="EC" id="2.7.7.8" evidence="8"/>
<feature type="binding site" evidence="8">
    <location>
        <position position="492"/>
    </location>
    <ligand>
        <name>Mg(2+)</name>
        <dbReference type="ChEBI" id="CHEBI:18420"/>
    </ligand>
</feature>